<evidence type="ECO:0000256" key="1">
    <source>
        <dbReference type="SAM" id="MobiDB-lite"/>
    </source>
</evidence>
<reference evidence="2" key="1">
    <citation type="submission" date="2022-10" db="EMBL/GenBank/DDBJ databases">
        <title>Tapping the CABI collections for fungal endophytes: first genome assemblies for Collariella, Neodidymelliopsis, Ascochyta clinopodiicola, Didymella pomorum, Didymosphaeria variabile, Neocosmospora piperis and Neocucurbitaria cava.</title>
        <authorList>
            <person name="Hill R."/>
        </authorList>
    </citation>
    <scope>NUCLEOTIDE SEQUENCE</scope>
    <source>
        <strain evidence="2">IMI 355082</strain>
    </source>
</reference>
<dbReference type="Proteomes" id="UP001140453">
    <property type="component" value="Unassembled WGS sequence"/>
</dbReference>
<gene>
    <name evidence="2" type="ORF">N0V93_010298</name>
</gene>
<sequence>MQHIRSTFEYLEEWMRSGSHWTGVVHKETYAKPNLYLPANIIALFVLSYPDLKYRNFVGRLQINWLMRDQTGRPRPRRLLRRLTNQDLATVFQCNEPFSLKVPLLVEYNCLWGRDFLQPQKDIRPQLPVCTAHLPLSHKRAKEGTVEDDVGSGELYNIKPSVTSSLVEASIVDTDAIKLGQLDALLHASIARGKQSIEWLADRISACRREDVLPAWCQYWVARIDDARQYHEQWILESFFRSRRTHATSGVAHAYAENAACINVALKWKETRSQAGRHGGISDCLNDTLVSSLLLTQWQMMQMVAKADKHPILTDRQESHDRLLLYHPPSTLTSYARLSLQEVVAKSDKTDAQMQEKGAFVVVHGDIFHRAPPPSASQRKHSQPQAPSVSSHVGSGRPPTDKSFNLFPTTVGHSLKRVGSPDARGSAKVP</sequence>
<feature type="region of interest" description="Disordered" evidence="1">
    <location>
        <begin position="368"/>
        <end position="430"/>
    </location>
</feature>
<accession>A0A9W8YJT5</accession>
<dbReference type="EMBL" id="JAPEVB010000008">
    <property type="protein sequence ID" value="KAJ4385237.1"/>
    <property type="molecule type" value="Genomic_DNA"/>
</dbReference>
<dbReference type="AlphaFoldDB" id="A0A9W8YJT5"/>
<name>A0A9W8YJT5_9PEZI</name>
<proteinExistence type="predicted"/>
<protein>
    <submittedName>
        <fullName evidence="2">Uncharacterized protein</fullName>
    </submittedName>
</protein>
<comment type="caution">
    <text evidence="2">The sequence shown here is derived from an EMBL/GenBank/DDBJ whole genome shotgun (WGS) entry which is preliminary data.</text>
</comment>
<keyword evidence="3" id="KW-1185">Reference proteome</keyword>
<evidence type="ECO:0000313" key="3">
    <source>
        <dbReference type="Proteomes" id="UP001140453"/>
    </source>
</evidence>
<feature type="compositionally biased region" description="Polar residues" evidence="1">
    <location>
        <begin position="402"/>
        <end position="412"/>
    </location>
</feature>
<organism evidence="2 3">
    <name type="scientific">Gnomoniopsis smithogilvyi</name>
    <dbReference type="NCBI Taxonomy" id="1191159"/>
    <lineage>
        <taxon>Eukaryota</taxon>
        <taxon>Fungi</taxon>
        <taxon>Dikarya</taxon>
        <taxon>Ascomycota</taxon>
        <taxon>Pezizomycotina</taxon>
        <taxon>Sordariomycetes</taxon>
        <taxon>Sordariomycetidae</taxon>
        <taxon>Diaporthales</taxon>
        <taxon>Gnomoniaceae</taxon>
        <taxon>Gnomoniopsis</taxon>
    </lineage>
</organism>
<evidence type="ECO:0000313" key="2">
    <source>
        <dbReference type="EMBL" id="KAJ4385237.1"/>
    </source>
</evidence>
<feature type="compositionally biased region" description="Polar residues" evidence="1">
    <location>
        <begin position="383"/>
        <end position="393"/>
    </location>
</feature>